<keyword evidence="4 7" id="KW-0808">Transferase</keyword>
<dbReference type="EMBL" id="CGIH01000029">
    <property type="protein sequence ID" value="CFX75524.1"/>
    <property type="molecule type" value="Genomic_DNA"/>
</dbReference>
<dbReference type="PANTHER" id="PTHR19278">
    <property type="entry name" value="OROTATE PHOSPHORIBOSYLTRANSFERASE"/>
    <property type="match status" value="1"/>
</dbReference>
<comment type="catalytic activity">
    <reaction evidence="7">
        <text>orotidine 5'-phosphate + diphosphate = orotate + 5-phospho-alpha-D-ribose 1-diphosphate</text>
        <dbReference type="Rhea" id="RHEA:10380"/>
        <dbReference type="ChEBI" id="CHEBI:30839"/>
        <dbReference type="ChEBI" id="CHEBI:33019"/>
        <dbReference type="ChEBI" id="CHEBI:57538"/>
        <dbReference type="ChEBI" id="CHEBI:58017"/>
        <dbReference type="EC" id="2.4.2.10"/>
    </reaction>
</comment>
<name>A0A0E4C8X1_9FIRM</name>
<dbReference type="PANTHER" id="PTHR19278:SF9">
    <property type="entry name" value="URIDINE 5'-MONOPHOSPHATE SYNTHASE"/>
    <property type="match status" value="1"/>
</dbReference>
<dbReference type="GO" id="GO:0019856">
    <property type="term" value="P:pyrimidine nucleobase biosynthetic process"/>
    <property type="evidence" value="ECO:0007669"/>
    <property type="project" value="InterPro"/>
</dbReference>
<evidence type="ECO:0000256" key="6">
    <source>
        <dbReference type="ARBA" id="ARBA00022975"/>
    </source>
</evidence>
<comment type="similarity">
    <text evidence="7">Belongs to the purine/pyrimidine phosphoribosyltransferase family. PyrE subfamily.</text>
</comment>
<feature type="binding site" description="in other chain" evidence="7">
    <location>
        <begin position="115"/>
        <end position="123"/>
    </location>
    <ligand>
        <name>5-phospho-alpha-D-ribose 1-diphosphate</name>
        <dbReference type="ChEBI" id="CHEBI:58017"/>
        <note>ligand shared between dimeric partners</note>
    </ligand>
</feature>
<organism evidence="9 10">
    <name type="scientific">Syntrophomonas zehnderi OL-4</name>
    <dbReference type="NCBI Taxonomy" id="690567"/>
    <lineage>
        <taxon>Bacteria</taxon>
        <taxon>Bacillati</taxon>
        <taxon>Bacillota</taxon>
        <taxon>Clostridia</taxon>
        <taxon>Eubacteriales</taxon>
        <taxon>Syntrophomonadaceae</taxon>
        <taxon>Syntrophomonas</taxon>
    </lineage>
</organism>
<keyword evidence="5 7" id="KW-0460">Magnesium</keyword>
<dbReference type="InterPro" id="IPR029057">
    <property type="entry name" value="PRTase-like"/>
</dbReference>
<evidence type="ECO:0000256" key="4">
    <source>
        <dbReference type="ARBA" id="ARBA00022679"/>
    </source>
</evidence>
<dbReference type="HAMAP" id="MF_01208">
    <property type="entry name" value="PyrE"/>
    <property type="match status" value="1"/>
</dbReference>
<dbReference type="NCBIfam" id="TIGR01367">
    <property type="entry name" value="pyrE_Therm"/>
    <property type="match status" value="1"/>
</dbReference>
<dbReference type="InterPro" id="IPR000836">
    <property type="entry name" value="PRTase_dom"/>
</dbReference>
<dbReference type="Proteomes" id="UP000045545">
    <property type="component" value="Unassembled WGS sequence"/>
</dbReference>
<gene>
    <name evidence="7" type="primary">pyrE</name>
    <name evidence="9" type="ORF">1798</name>
</gene>
<dbReference type="GO" id="GO:0000287">
    <property type="term" value="F:magnesium ion binding"/>
    <property type="evidence" value="ECO:0007669"/>
    <property type="project" value="UniProtKB-UniRule"/>
</dbReference>
<dbReference type="GO" id="GO:0004588">
    <property type="term" value="F:orotate phosphoribosyltransferase activity"/>
    <property type="evidence" value="ECO:0007669"/>
    <property type="project" value="UniProtKB-UniRule"/>
</dbReference>
<evidence type="ECO:0000313" key="10">
    <source>
        <dbReference type="Proteomes" id="UP000045545"/>
    </source>
</evidence>
<dbReference type="EC" id="2.4.2.10" evidence="2 7"/>
<dbReference type="STRING" id="690567.1798"/>
<dbReference type="InterPro" id="IPR023031">
    <property type="entry name" value="OPRT"/>
</dbReference>
<dbReference type="SUPFAM" id="SSF53271">
    <property type="entry name" value="PRTase-like"/>
    <property type="match status" value="1"/>
</dbReference>
<comment type="function">
    <text evidence="7">Catalyzes the transfer of a ribosyl phosphate group from 5-phosphoribose 1-diphosphate to orotate, leading to the formation of orotidine monophosphate (OMP).</text>
</comment>
<evidence type="ECO:0000256" key="2">
    <source>
        <dbReference type="ARBA" id="ARBA00011971"/>
    </source>
</evidence>
<evidence type="ECO:0000256" key="3">
    <source>
        <dbReference type="ARBA" id="ARBA00022676"/>
    </source>
</evidence>
<proteinExistence type="inferred from homology"/>
<reference evidence="9 10" key="1">
    <citation type="submission" date="2015-03" db="EMBL/GenBank/DDBJ databases">
        <authorList>
            <person name="Murphy D."/>
        </authorList>
    </citation>
    <scope>NUCLEOTIDE SEQUENCE [LARGE SCALE GENOMIC DNA]</scope>
    <source>
        <strain evidence="9 10">OL-4</strain>
    </source>
</reference>
<protein>
    <recommendedName>
        <fullName evidence="2 7">Orotate phosphoribosyltransferase</fullName>
        <shortName evidence="7">OPRT</shortName>
        <shortName evidence="7">OPRTase</shortName>
        <ecNumber evidence="2 7">2.4.2.10</ecNumber>
    </recommendedName>
</protein>
<dbReference type="GO" id="GO:0044205">
    <property type="term" value="P:'de novo' UMP biosynthetic process"/>
    <property type="evidence" value="ECO:0007669"/>
    <property type="project" value="UniProtKB-UniRule"/>
</dbReference>
<comment type="caution">
    <text evidence="7">Lacks conserved residue(s) required for the propagation of feature annotation.</text>
</comment>
<accession>A0A0E4C8X1</accession>
<feature type="binding site" evidence="7">
    <location>
        <position position="119"/>
    </location>
    <ligand>
        <name>orotate</name>
        <dbReference type="ChEBI" id="CHEBI:30839"/>
    </ligand>
</feature>
<keyword evidence="10" id="KW-1185">Reference proteome</keyword>
<sequence>MLSQDQAIKIFTDSGALLKGHFKLTSGRHSNRYMQCAQVLQYPDYTEQLAQHLAERFRDEKIDYVVGPAMGGIIVSYEVARQLKVPGIFCERQDGKMCLRRGFTIKEGDRVLVVEDVVTTGGSVVEVMDVVREYGGVVVGVGVLVDRSGGKVNFGVPWEAVLTMDIESWEPDQCPLCQSGQGEAIKPGSRN</sequence>
<dbReference type="Gene3D" id="3.40.50.2020">
    <property type="match status" value="1"/>
</dbReference>
<dbReference type="RefSeq" id="WP_046497899.1">
    <property type="nucleotide sequence ID" value="NZ_CGIH01000029.1"/>
</dbReference>
<evidence type="ECO:0000313" key="9">
    <source>
        <dbReference type="EMBL" id="CFX75524.1"/>
    </source>
</evidence>
<dbReference type="OrthoDB" id="9783570at2"/>
<feature type="binding site" evidence="7">
    <location>
        <position position="92"/>
    </location>
    <ligand>
        <name>5-phospho-alpha-D-ribose 1-diphosphate</name>
        <dbReference type="ChEBI" id="CHEBI:58017"/>
        <note>ligand shared between dimeric partners</note>
    </ligand>
</feature>
<dbReference type="CDD" id="cd06223">
    <property type="entry name" value="PRTases_typeI"/>
    <property type="match status" value="1"/>
</dbReference>
<feature type="binding site" evidence="7">
    <location>
        <position position="147"/>
    </location>
    <ligand>
        <name>orotate</name>
        <dbReference type="ChEBI" id="CHEBI:30839"/>
    </ligand>
</feature>
<keyword evidence="6 7" id="KW-0665">Pyrimidine biosynthesis</keyword>
<keyword evidence="3 7" id="KW-0328">Glycosyltransferase</keyword>
<dbReference type="Pfam" id="PF00156">
    <property type="entry name" value="Pribosyltran"/>
    <property type="match status" value="1"/>
</dbReference>
<dbReference type="AlphaFoldDB" id="A0A0E4C8X1"/>
<evidence type="ECO:0000256" key="1">
    <source>
        <dbReference type="ARBA" id="ARBA00004889"/>
    </source>
</evidence>
<comment type="cofactor">
    <cofactor evidence="7">
        <name>Mg(2+)</name>
        <dbReference type="ChEBI" id="CHEBI:18420"/>
    </cofactor>
</comment>
<comment type="pathway">
    <text evidence="1 7">Pyrimidine metabolism; UMP biosynthesis via de novo pathway; UMP from orotate: step 1/2.</text>
</comment>
<evidence type="ECO:0000256" key="5">
    <source>
        <dbReference type="ARBA" id="ARBA00022842"/>
    </source>
</evidence>
<evidence type="ECO:0000256" key="7">
    <source>
        <dbReference type="HAMAP-Rule" id="MF_01208"/>
    </source>
</evidence>
<feature type="domain" description="Phosphoribosyltransferase" evidence="8">
    <location>
        <begin position="47"/>
        <end position="151"/>
    </location>
</feature>
<comment type="subunit">
    <text evidence="7">Homodimer.</text>
</comment>
<dbReference type="InterPro" id="IPR006273">
    <property type="entry name" value="Orotate_PRibTrfase_bac"/>
</dbReference>
<evidence type="ECO:0000259" key="8">
    <source>
        <dbReference type="Pfam" id="PF00156"/>
    </source>
</evidence>
<dbReference type="UniPathway" id="UPA00070">
    <property type="reaction ID" value="UER00119"/>
</dbReference>